<organism evidence="2 3">
    <name type="scientific">Aquarana catesbeiana</name>
    <name type="common">American bullfrog</name>
    <name type="synonym">Rana catesbeiana</name>
    <dbReference type="NCBI Taxonomy" id="8400"/>
    <lineage>
        <taxon>Eukaryota</taxon>
        <taxon>Metazoa</taxon>
        <taxon>Chordata</taxon>
        <taxon>Craniata</taxon>
        <taxon>Vertebrata</taxon>
        <taxon>Euteleostomi</taxon>
        <taxon>Amphibia</taxon>
        <taxon>Batrachia</taxon>
        <taxon>Anura</taxon>
        <taxon>Neobatrachia</taxon>
        <taxon>Ranoidea</taxon>
        <taxon>Ranidae</taxon>
        <taxon>Aquarana</taxon>
    </lineage>
</organism>
<name>A0A2G9S0F4_AQUCT</name>
<protein>
    <recommendedName>
        <fullName evidence="1">Peptidase M24 domain-containing protein</fullName>
    </recommendedName>
</protein>
<dbReference type="Gene3D" id="3.90.230.10">
    <property type="entry name" value="Creatinase/methionine aminopeptidase superfamily"/>
    <property type="match status" value="1"/>
</dbReference>
<feature type="non-terminal residue" evidence="2">
    <location>
        <position position="131"/>
    </location>
</feature>
<dbReference type="GO" id="GO:0005829">
    <property type="term" value="C:cytosol"/>
    <property type="evidence" value="ECO:0007669"/>
    <property type="project" value="TreeGrafter"/>
</dbReference>
<sequence>MMVRSGVTTEEIDHAVHLIQYGLYSNCLNFFFSCKSRVALKACISRNCYPSPLNYYNFPKSSCTSVNEVICHGIPDRRPLQDGDIVNVDITVYRNGYHGDLNETFFIGEVEEGARKLVQTTYECLMQAIDE</sequence>
<dbReference type="PANTHER" id="PTHR43330">
    <property type="entry name" value="METHIONINE AMINOPEPTIDASE"/>
    <property type="match status" value="1"/>
</dbReference>
<dbReference type="Pfam" id="PF00557">
    <property type="entry name" value="Peptidase_M24"/>
    <property type="match status" value="1"/>
</dbReference>
<dbReference type="Proteomes" id="UP000228934">
    <property type="component" value="Unassembled WGS sequence"/>
</dbReference>
<reference evidence="3" key="1">
    <citation type="journal article" date="2017" name="Nat. Commun.">
        <title>The North American bullfrog draft genome provides insight into hormonal regulation of long noncoding RNA.</title>
        <authorList>
            <person name="Hammond S.A."/>
            <person name="Warren R.L."/>
            <person name="Vandervalk B.P."/>
            <person name="Kucuk E."/>
            <person name="Khan H."/>
            <person name="Gibb E.A."/>
            <person name="Pandoh P."/>
            <person name="Kirk H."/>
            <person name="Zhao Y."/>
            <person name="Jones M."/>
            <person name="Mungall A.J."/>
            <person name="Coope R."/>
            <person name="Pleasance S."/>
            <person name="Moore R.A."/>
            <person name="Holt R.A."/>
            <person name="Round J.M."/>
            <person name="Ohora S."/>
            <person name="Walle B.V."/>
            <person name="Veldhoen N."/>
            <person name="Helbing C.C."/>
            <person name="Birol I."/>
        </authorList>
    </citation>
    <scope>NUCLEOTIDE SEQUENCE [LARGE SCALE GENOMIC DNA]</scope>
</reference>
<dbReference type="InterPro" id="IPR036005">
    <property type="entry name" value="Creatinase/aminopeptidase-like"/>
</dbReference>
<dbReference type="OrthoDB" id="3209743at2759"/>
<keyword evidence="3" id="KW-1185">Reference proteome</keyword>
<dbReference type="AlphaFoldDB" id="A0A2G9S0F4"/>
<gene>
    <name evidence="2" type="ORF">AB205_0147460</name>
</gene>
<dbReference type="PANTHER" id="PTHR43330:SF7">
    <property type="entry name" value="METHIONINE AMINOPEPTIDASE 1"/>
    <property type="match status" value="1"/>
</dbReference>
<proteinExistence type="predicted"/>
<dbReference type="PRINTS" id="PR00599">
    <property type="entry name" value="MAPEPTIDASE"/>
</dbReference>
<dbReference type="SUPFAM" id="SSF55920">
    <property type="entry name" value="Creatinase/aminopeptidase"/>
    <property type="match status" value="1"/>
</dbReference>
<dbReference type="InterPro" id="IPR000994">
    <property type="entry name" value="Pept_M24"/>
</dbReference>
<evidence type="ECO:0000313" key="2">
    <source>
        <dbReference type="EMBL" id="PIO33647.1"/>
    </source>
</evidence>
<dbReference type="EMBL" id="KV928583">
    <property type="protein sequence ID" value="PIO33647.1"/>
    <property type="molecule type" value="Genomic_DNA"/>
</dbReference>
<accession>A0A2G9S0F4</accession>
<dbReference type="PROSITE" id="PS51257">
    <property type="entry name" value="PROKAR_LIPOPROTEIN"/>
    <property type="match status" value="1"/>
</dbReference>
<evidence type="ECO:0000313" key="3">
    <source>
        <dbReference type="Proteomes" id="UP000228934"/>
    </source>
</evidence>
<dbReference type="InterPro" id="IPR001714">
    <property type="entry name" value="Pept_M24_MAP"/>
</dbReference>
<evidence type="ECO:0000259" key="1">
    <source>
        <dbReference type="Pfam" id="PF00557"/>
    </source>
</evidence>
<dbReference type="GO" id="GO:0070006">
    <property type="term" value="F:metalloaminopeptidase activity"/>
    <property type="evidence" value="ECO:0007669"/>
    <property type="project" value="TreeGrafter"/>
</dbReference>
<feature type="domain" description="Peptidase M24" evidence="1">
    <location>
        <begin position="3"/>
        <end position="130"/>
    </location>
</feature>